<evidence type="ECO:0000313" key="1">
    <source>
        <dbReference type="EnsemblMetazoa" id="GPPI041938-PA"/>
    </source>
</evidence>
<accession>A0A1B0BVN0</accession>
<dbReference type="EMBL" id="JXJN01021371">
    <property type="status" value="NOT_ANNOTATED_CDS"/>
    <property type="molecule type" value="Genomic_DNA"/>
</dbReference>
<reference evidence="2" key="1">
    <citation type="submission" date="2015-01" db="EMBL/GenBank/DDBJ databases">
        <authorList>
            <person name="Aksoy S."/>
            <person name="Warren W."/>
            <person name="Wilson R.K."/>
        </authorList>
    </citation>
    <scope>NUCLEOTIDE SEQUENCE [LARGE SCALE GENOMIC DNA]</scope>
    <source>
        <strain evidence="2">IAEA</strain>
    </source>
</reference>
<dbReference type="EnsemblMetazoa" id="GPPI041938-RA">
    <property type="protein sequence ID" value="GPPI041938-PA"/>
    <property type="gene ID" value="GPPI041938"/>
</dbReference>
<dbReference type="Proteomes" id="UP000092460">
    <property type="component" value="Unassembled WGS sequence"/>
</dbReference>
<keyword evidence="2" id="KW-1185">Reference proteome</keyword>
<organism evidence="1 2">
    <name type="scientific">Glossina palpalis gambiensis</name>
    <dbReference type="NCBI Taxonomy" id="67801"/>
    <lineage>
        <taxon>Eukaryota</taxon>
        <taxon>Metazoa</taxon>
        <taxon>Ecdysozoa</taxon>
        <taxon>Arthropoda</taxon>
        <taxon>Hexapoda</taxon>
        <taxon>Insecta</taxon>
        <taxon>Pterygota</taxon>
        <taxon>Neoptera</taxon>
        <taxon>Endopterygota</taxon>
        <taxon>Diptera</taxon>
        <taxon>Brachycera</taxon>
        <taxon>Muscomorpha</taxon>
        <taxon>Hippoboscoidea</taxon>
        <taxon>Glossinidae</taxon>
        <taxon>Glossina</taxon>
    </lineage>
</organism>
<proteinExistence type="predicted"/>
<reference evidence="1" key="2">
    <citation type="submission" date="2020-05" db="UniProtKB">
        <authorList>
            <consortium name="EnsemblMetazoa"/>
        </authorList>
    </citation>
    <scope>IDENTIFICATION</scope>
    <source>
        <strain evidence="1">IAEA</strain>
    </source>
</reference>
<dbReference type="VEuPathDB" id="VectorBase:GPPI041938"/>
<protein>
    <submittedName>
        <fullName evidence="1">Uncharacterized protein</fullName>
    </submittedName>
</protein>
<dbReference type="AlphaFoldDB" id="A0A1B0BVN0"/>
<name>A0A1B0BVN0_9MUSC</name>
<evidence type="ECO:0000313" key="2">
    <source>
        <dbReference type="Proteomes" id="UP000092460"/>
    </source>
</evidence>
<sequence length="116" mass="12936">MGLRVCSHLSRMIFVAVDCTLIKLDDGESFTNVAVVSSPSFSSFNGFMVYIPAAYVQGNRQKLQEGDDGGGGALVSLANRTVQFHSSLKVENHPIISSCWFTFHFQYIFLYKMKTK</sequence>